<gene>
    <name evidence="2" type="ORF">HCT46_02900</name>
</gene>
<name>A0A968GBL7_9SPIO</name>
<feature type="chain" id="PRO_5037868343" description="HEAT repeat domain-containing protein" evidence="1">
    <location>
        <begin position="22"/>
        <end position="213"/>
    </location>
</feature>
<dbReference type="AlphaFoldDB" id="A0A968GBL7"/>
<protein>
    <recommendedName>
        <fullName evidence="4">HEAT repeat domain-containing protein</fullName>
    </recommendedName>
</protein>
<comment type="caution">
    <text evidence="2">The sequence shown here is derived from an EMBL/GenBank/DDBJ whole genome shotgun (WGS) entry which is preliminary data.</text>
</comment>
<sequence>MNKRLSLLAVMFTLSFMGVHAQNEQTKSSSKADALTRQARNNDRTQKLDLLHAFENGSIGVDQESLRALEILAGTGTVWRDHSTRSIDFADIRAGALAVLGGSGLDEARDIVLRVIDLETHPAVLAAGFNAIAMLGAGESTLALRVLNDAMLKNMARNRSNSVADEYLKAIEVLVDTSNPDLQTVEILTEISRGMGYSHNIRTRANDFLKSFW</sequence>
<dbReference type="RefSeq" id="WP_167703309.1">
    <property type="nucleotide sequence ID" value="NZ_CP118168.1"/>
</dbReference>
<accession>A0A968GBL7</accession>
<evidence type="ECO:0000313" key="3">
    <source>
        <dbReference type="Proteomes" id="UP000752013"/>
    </source>
</evidence>
<keyword evidence="1" id="KW-0732">Signal</keyword>
<feature type="signal peptide" evidence="1">
    <location>
        <begin position="1"/>
        <end position="21"/>
    </location>
</feature>
<proteinExistence type="predicted"/>
<evidence type="ECO:0008006" key="4">
    <source>
        <dbReference type="Google" id="ProtNLM"/>
    </source>
</evidence>
<reference evidence="2" key="1">
    <citation type="submission" date="2020-03" db="EMBL/GenBank/DDBJ databases">
        <title>Spirochaetal bacteria isolated from arthropods constitute a novel genus Entomospira genus novum within the order Spirochaetales.</title>
        <authorList>
            <person name="Grana-Miraglia L."/>
            <person name="Sikutova S."/>
            <person name="Fingerle V."/>
            <person name="Sing A."/>
            <person name="Castillo-Ramirez S."/>
            <person name="Margos G."/>
            <person name="Rudolf I."/>
        </authorList>
    </citation>
    <scope>NUCLEOTIDE SEQUENCE</scope>
    <source>
        <strain evidence="2">BR208</strain>
    </source>
</reference>
<organism evidence="2 3">
    <name type="scientific">Entomospira nematocerorum</name>
    <dbReference type="NCBI Taxonomy" id="2719987"/>
    <lineage>
        <taxon>Bacteria</taxon>
        <taxon>Pseudomonadati</taxon>
        <taxon>Spirochaetota</taxon>
        <taxon>Spirochaetia</taxon>
        <taxon>Spirochaetales</taxon>
        <taxon>Spirochaetaceae</taxon>
        <taxon>Entomospira</taxon>
    </lineage>
</organism>
<evidence type="ECO:0000313" key="2">
    <source>
        <dbReference type="EMBL" id="NIZ46865.1"/>
    </source>
</evidence>
<keyword evidence="3" id="KW-1185">Reference proteome</keyword>
<evidence type="ECO:0000256" key="1">
    <source>
        <dbReference type="SAM" id="SignalP"/>
    </source>
</evidence>
<dbReference type="Proteomes" id="UP000752013">
    <property type="component" value="Unassembled WGS sequence"/>
</dbReference>
<dbReference type="EMBL" id="JAATLK010000001">
    <property type="protein sequence ID" value="NIZ46865.1"/>
    <property type="molecule type" value="Genomic_DNA"/>
</dbReference>